<feature type="domain" description="C3H1-type" evidence="4">
    <location>
        <begin position="118"/>
        <end position="144"/>
    </location>
</feature>
<keyword evidence="2 3" id="KW-0479">Metal-binding</keyword>
<dbReference type="Gene3D" id="4.10.1000.10">
    <property type="entry name" value="Zinc finger, CCCH-type"/>
    <property type="match status" value="1"/>
</dbReference>
<comment type="function">
    <text evidence="3">Component of the cleavage and polyadenylation specificity factor (CPSF) complex that play a key role in pre-mRNA 3'-end formation, recognizing the AAUAAA signal sequence and interacting with poly(A) polymerase and other factors to bring about cleavage and poly(A) addition. CPSF4 binds RNA polymers with a preference for poly(U).</text>
</comment>
<comment type="subcellular location">
    <subcellularLocation>
        <location evidence="3">Nucleus</location>
    </subcellularLocation>
</comment>
<keyword evidence="3" id="KW-0539">Nucleus</keyword>
<keyword evidence="1 3" id="KW-0677">Repeat</keyword>
<sequence>VQEVIVGLEWLAFAFEKDVETQKGTGLLIFRPQTVCSGSPGKLCPLREKRVACKKGDQCKFLHQYDVARMPEGHFFKSGDCNKERPFLHVKPAFKTQDCPWYDRGFCKHGLLGKYQHVCRAKYINYLAGFCLEGPRCQFAHLDNEGLHPGSRV</sequence>
<dbReference type="PANTHER" id="PTHR23102">
    <property type="entry name" value="CLEAVAGE AND POLYADENYLATION SPECIFICITY FACTOR SUBUNIT 4-RELATED"/>
    <property type="match status" value="1"/>
</dbReference>
<dbReference type="InterPro" id="IPR000571">
    <property type="entry name" value="Znf_CCCH"/>
</dbReference>
<name>A0A452FM16_CAPHI</name>
<evidence type="ECO:0000256" key="3">
    <source>
        <dbReference type="RuleBase" id="RU369008"/>
    </source>
</evidence>
<keyword evidence="3" id="KW-0694">RNA-binding</keyword>
<evidence type="ECO:0000313" key="6">
    <source>
        <dbReference type="Proteomes" id="UP000291000"/>
    </source>
</evidence>
<reference evidence="5" key="2">
    <citation type="submission" date="2025-08" db="UniProtKB">
        <authorList>
            <consortium name="Ensembl"/>
        </authorList>
    </citation>
    <scope>IDENTIFICATION</scope>
</reference>
<gene>
    <name evidence="5" type="primary">CPSF4L</name>
</gene>
<dbReference type="SMART" id="SM00356">
    <property type="entry name" value="ZnF_C3H1"/>
    <property type="match status" value="3"/>
</dbReference>
<feature type="domain" description="C3H1-type" evidence="4">
    <location>
        <begin position="38"/>
        <end position="66"/>
    </location>
</feature>
<comment type="similarity">
    <text evidence="3">Belongs to the CPSF4/YTH1 family.</text>
</comment>
<evidence type="ECO:0000256" key="1">
    <source>
        <dbReference type="ARBA" id="ARBA00022737"/>
    </source>
</evidence>
<proteinExistence type="inferred from homology"/>
<dbReference type="PROSITE" id="PS50103">
    <property type="entry name" value="ZF_C3H1"/>
    <property type="match status" value="2"/>
</dbReference>
<reference evidence="5 6" key="1">
    <citation type="submission" date="2016-04" db="EMBL/GenBank/DDBJ databases">
        <title>Polished mammalian reference genomes with single-molecule sequencing and chromosome conformation capture applied to the Capra hircus genome.</title>
        <authorList>
            <person name="Bickhart D.M."/>
            <person name="Koren S."/>
            <person name="Rosen B."/>
            <person name="Hastie A."/>
            <person name="Liachko I."/>
            <person name="Sullivan S.T."/>
            <person name="Burton J."/>
            <person name="Sayre B.L."/>
            <person name="Huson H.J."/>
            <person name="Lee J."/>
            <person name="Lam E."/>
            <person name="Kelley C.M."/>
            <person name="Hutchison J.L."/>
            <person name="Zhou Y."/>
            <person name="Sun J."/>
            <person name="Crisa A."/>
            <person name="Schwartz J.C."/>
            <person name="Hammond J.A."/>
            <person name="Schroeder S.G."/>
            <person name="Liu G.E."/>
            <person name="Dunham M."/>
            <person name="Shendure J."/>
            <person name="Sonstegard T.S."/>
            <person name="Phillippy A.M."/>
            <person name="Van Tassell C.P."/>
            <person name="Smith T.P."/>
        </authorList>
    </citation>
    <scope>NUCLEOTIDE SEQUENCE [LARGE SCALE GENOMIC DNA]</scope>
</reference>
<evidence type="ECO:0000259" key="4">
    <source>
        <dbReference type="PROSITE" id="PS50103"/>
    </source>
</evidence>
<reference evidence="5" key="3">
    <citation type="submission" date="2025-09" db="UniProtKB">
        <authorList>
            <consortium name="Ensembl"/>
        </authorList>
    </citation>
    <scope>IDENTIFICATION</scope>
</reference>
<dbReference type="STRING" id="9925.ENSCHIP00000025069"/>
<dbReference type="AlphaFoldDB" id="A0A452FM16"/>
<feature type="zinc finger region" description="C3H1-type" evidence="2">
    <location>
        <begin position="38"/>
        <end position="66"/>
    </location>
</feature>
<dbReference type="Ensembl" id="ENSCHIT00000032930.1">
    <property type="protein sequence ID" value="ENSCHIP00000025069.1"/>
    <property type="gene ID" value="ENSCHIG00000021990.1"/>
</dbReference>
<dbReference type="GO" id="GO:0031124">
    <property type="term" value="P:mRNA 3'-end processing"/>
    <property type="evidence" value="ECO:0007669"/>
    <property type="project" value="UniProtKB-UniRule"/>
</dbReference>
<dbReference type="GeneTree" id="ENSGT00940000162882"/>
<dbReference type="Bgee" id="ENSCHIG00000021990">
    <property type="expression patterns" value="Expressed in testis"/>
</dbReference>
<dbReference type="InterPro" id="IPR045348">
    <property type="entry name" value="CPSF4/Yth1"/>
</dbReference>
<dbReference type="PANTHER" id="PTHR23102:SF19">
    <property type="entry name" value="CLEAVAGE AND POLYADENYLATION SPECIFICITY FACTOR SUBUNIT 4-LIKE PROTEIN-RELATED"/>
    <property type="match status" value="1"/>
</dbReference>
<dbReference type="GO" id="GO:0005847">
    <property type="term" value="C:mRNA cleavage and polyadenylation specificity factor complex"/>
    <property type="evidence" value="ECO:0007669"/>
    <property type="project" value="UniProtKB-UniRule"/>
</dbReference>
<protein>
    <recommendedName>
        <fullName evidence="3">Cleavage and polyadenylation specificity factor subunit 4</fullName>
        <shortName evidence="3">CPSF 30 kDa subunit</shortName>
    </recommendedName>
    <alternativeName>
        <fullName evidence="3">Cleavage and polyadenylation specificity factor 30 kDa subunit</fullName>
    </alternativeName>
</protein>
<keyword evidence="6" id="KW-1185">Reference proteome</keyword>
<feature type="zinc finger region" description="C3H1-type" evidence="2">
    <location>
        <begin position="118"/>
        <end position="144"/>
    </location>
</feature>
<evidence type="ECO:0000313" key="5">
    <source>
        <dbReference type="Ensembl" id="ENSCHIP00000025069.1"/>
    </source>
</evidence>
<keyword evidence="2 3" id="KW-0863">Zinc-finger</keyword>
<evidence type="ECO:0000256" key="2">
    <source>
        <dbReference type="PROSITE-ProRule" id="PRU00723"/>
    </source>
</evidence>
<dbReference type="OMA" id="GMDRASQ"/>
<dbReference type="Proteomes" id="UP000291000">
    <property type="component" value="Chromosome 19"/>
</dbReference>
<dbReference type="GO" id="GO:0008270">
    <property type="term" value="F:zinc ion binding"/>
    <property type="evidence" value="ECO:0007669"/>
    <property type="project" value="UniProtKB-KW"/>
</dbReference>
<accession>A0A452FM16</accession>
<keyword evidence="3" id="KW-0507">mRNA processing</keyword>
<comment type="subunit">
    <text evidence="3">Component of the cleavage and polyadenylation specificity factor (CPSF) complex.</text>
</comment>
<dbReference type="EMBL" id="LWLT01000022">
    <property type="status" value="NOT_ANNOTATED_CDS"/>
    <property type="molecule type" value="Genomic_DNA"/>
</dbReference>
<organism evidence="5 6">
    <name type="scientific">Capra hircus</name>
    <name type="common">Goat</name>
    <dbReference type="NCBI Taxonomy" id="9925"/>
    <lineage>
        <taxon>Eukaryota</taxon>
        <taxon>Metazoa</taxon>
        <taxon>Chordata</taxon>
        <taxon>Craniata</taxon>
        <taxon>Vertebrata</taxon>
        <taxon>Euteleostomi</taxon>
        <taxon>Mammalia</taxon>
        <taxon>Eutheria</taxon>
        <taxon>Laurasiatheria</taxon>
        <taxon>Artiodactyla</taxon>
        <taxon>Ruminantia</taxon>
        <taxon>Pecora</taxon>
        <taxon>Bovidae</taxon>
        <taxon>Caprinae</taxon>
        <taxon>Capra</taxon>
    </lineage>
</organism>
<keyword evidence="2 3" id="KW-0862">Zinc</keyword>
<dbReference type="GO" id="GO:0003723">
    <property type="term" value="F:RNA binding"/>
    <property type="evidence" value="ECO:0007669"/>
    <property type="project" value="UniProtKB-UniRule"/>
</dbReference>